<accession>A0A410P473</accession>
<proteinExistence type="predicted"/>
<protein>
    <submittedName>
        <fullName evidence="1">Uncharacterized protein</fullName>
    </submittedName>
</protein>
<dbReference type="RefSeq" id="WP_128699608.1">
    <property type="nucleotide sequence ID" value="NZ_CP019384.1"/>
</dbReference>
<gene>
    <name evidence="1" type="ORF">BU251_04085</name>
</gene>
<name>A0A410P473_VELA1</name>
<dbReference type="Proteomes" id="UP000287243">
    <property type="component" value="Chromosome"/>
</dbReference>
<dbReference type="AlphaFoldDB" id="A0A410P473"/>
<evidence type="ECO:0000313" key="2">
    <source>
        <dbReference type="Proteomes" id="UP000287243"/>
    </source>
</evidence>
<keyword evidence="2" id="KW-1185">Reference proteome</keyword>
<organism evidence="1 2">
    <name type="scientific">Velamenicoccus archaeovorus</name>
    <dbReference type="NCBI Taxonomy" id="1930593"/>
    <lineage>
        <taxon>Bacteria</taxon>
        <taxon>Pseudomonadati</taxon>
        <taxon>Candidatus Omnitrophota</taxon>
        <taxon>Candidatus Velamenicoccus</taxon>
    </lineage>
</organism>
<sequence length="323" mass="38133">MNNPLLEQYKPRSFCADLMEIKGNGLQLGLYMSLILGFKPLLDDWIRKNRIEAFKKACRRYGIHVRESVIFRNVHKNDVPDSVIGKDRLTTTSAYGLPLETDTDEEVHVFLAKDKKTLKRAMWYPVIINNRVIFAPRADHLKYGYVLGYPDCCIRFFRQYNDWIRYSHLYEAWRHTRTRPSFLCNPLLKDTIFSYIYHMPCRYDCPATIKLAGRLRREIFKKEPEYVRKMDAYLKQTFLVFYERKFYALAGAAMKDNIVSYKHAAFVSHDATRNEYGRDLERADALKLHGRQLTLLRRGKILKNISVPLNVFAPEHPFLVTFQ</sequence>
<reference evidence="1 2" key="1">
    <citation type="submission" date="2017-01" db="EMBL/GenBank/DDBJ databases">
        <title>First insights into the biology of 'candidatus Vampirococcus archaeovorus'.</title>
        <authorList>
            <person name="Kizina J."/>
            <person name="Jordan S."/>
            <person name="Stueber K."/>
            <person name="Reinhardt R."/>
            <person name="Harder J."/>
        </authorList>
    </citation>
    <scope>NUCLEOTIDE SEQUENCE [LARGE SCALE GENOMIC DNA]</scope>
    <source>
        <strain evidence="1 2">LiM</strain>
    </source>
</reference>
<dbReference type="KEGG" id="vai:BU251_04085"/>
<dbReference type="OrthoDB" id="796761at2"/>
<evidence type="ECO:0000313" key="1">
    <source>
        <dbReference type="EMBL" id="QAT16966.1"/>
    </source>
</evidence>
<dbReference type="EMBL" id="CP019384">
    <property type="protein sequence ID" value="QAT16966.1"/>
    <property type="molecule type" value="Genomic_DNA"/>
</dbReference>